<reference evidence="2 3" key="1">
    <citation type="submission" date="2020-08" db="EMBL/GenBank/DDBJ databases">
        <title>Streptomyces sp. PSKA01 genome sequencing and assembly.</title>
        <authorList>
            <person name="Mandal S."/>
            <person name="Maiti P.K."/>
            <person name="Das P."/>
        </authorList>
    </citation>
    <scope>NUCLEOTIDE SEQUENCE [LARGE SCALE GENOMIC DNA]</scope>
    <source>
        <strain evidence="2 3">PSKA01</strain>
    </source>
</reference>
<sequence>MTGASSTATTIPAQSRSNPRQPVQSIGRPDDIHVRWVMPEIFHDMPITVEDDDETVRLLEDLAANALPGAPDEDQTRFAVLCALGLDDLQTSGVEYAGICVTAVDGDVCTATVMAALVDSPDGDRGMTPVKTIASGLRQTSTDEISELELPCGPAVSCIGTRNAKLTGELTESGESLTFPASFIRVYVPLPNGTILVMELSTPTMAGWDIFSTMFGNVVSSIRLFKADGTPLIASGTTA</sequence>
<keyword evidence="3" id="KW-1185">Reference proteome</keyword>
<organism evidence="2 3">
    <name type="scientific">Streptomyces cupreus</name>
    <dbReference type="NCBI Taxonomy" id="2759956"/>
    <lineage>
        <taxon>Bacteria</taxon>
        <taxon>Bacillati</taxon>
        <taxon>Actinomycetota</taxon>
        <taxon>Actinomycetes</taxon>
        <taxon>Kitasatosporales</taxon>
        <taxon>Streptomycetaceae</taxon>
        <taxon>Streptomyces</taxon>
    </lineage>
</organism>
<gene>
    <name evidence="2" type="ORF">H4N64_03965</name>
</gene>
<feature type="region of interest" description="Disordered" evidence="1">
    <location>
        <begin position="1"/>
        <end position="27"/>
    </location>
</feature>
<feature type="compositionally biased region" description="Polar residues" evidence="1">
    <location>
        <begin position="1"/>
        <end position="24"/>
    </location>
</feature>
<evidence type="ECO:0000313" key="3">
    <source>
        <dbReference type="Proteomes" id="UP000584670"/>
    </source>
</evidence>
<dbReference type="Proteomes" id="UP000584670">
    <property type="component" value="Unassembled WGS sequence"/>
</dbReference>
<dbReference type="RefSeq" id="WP_186280678.1">
    <property type="nucleotide sequence ID" value="NZ_JACMSF010000003.1"/>
</dbReference>
<evidence type="ECO:0000256" key="1">
    <source>
        <dbReference type="SAM" id="MobiDB-lite"/>
    </source>
</evidence>
<accession>A0A7X1IYC0</accession>
<protein>
    <submittedName>
        <fullName evidence="2">Uncharacterized protein</fullName>
    </submittedName>
</protein>
<dbReference type="AlphaFoldDB" id="A0A7X1IYC0"/>
<evidence type="ECO:0000313" key="2">
    <source>
        <dbReference type="EMBL" id="MBC2900768.1"/>
    </source>
</evidence>
<name>A0A7X1IYC0_9ACTN</name>
<dbReference type="EMBL" id="JACMSF010000003">
    <property type="protein sequence ID" value="MBC2900768.1"/>
    <property type="molecule type" value="Genomic_DNA"/>
</dbReference>
<comment type="caution">
    <text evidence="2">The sequence shown here is derived from an EMBL/GenBank/DDBJ whole genome shotgun (WGS) entry which is preliminary data.</text>
</comment>
<proteinExistence type="predicted"/>